<proteinExistence type="predicted"/>
<evidence type="ECO:0000259" key="2">
    <source>
        <dbReference type="Pfam" id="PF02517"/>
    </source>
</evidence>
<dbReference type="OrthoDB" id="282862at2"/>
<keyword evidence="3" id="KW-0645">Protease</keyword>
<evidence type="ECO:0000313" key="3">
    <source>
        <dbReference type="EMBL" id="QEG23460.1"/>
    </source>
</evidence>
<keyword evidence="4" id="KW-1185">Reference proteome</keyword>
<keyword evidence="3" id="KW-0378">Hydrolase</keyword>
<feature type="transmembrane region" description="Helical" evidence="1">
    <location>
        <begin position="20"/>
        <end position="36"/>
    </location>
</feature>
<feature type="domain" description="CAAX prenyl protease 2/Lysostaphin resistance protein A-like" evidence="2">
    <location>
        <begin position="132"/>
        <end position="218"/>
    </location>
</feature>
<dbReference type="AlphaFoldDB" id="A0A5B9PE79"/>
<keyword evidence="1" id="KW-0472">Membrane</keyword>
<protein>
    <submittedName>
        <fullName evidence="3">CAAX amino terminal protease self-immunity</fullName>
    </submittedName>
</protein>
<keyword evidence="1" id="KW-1133">Transmembrane helix</keyword>
<accession>A0A5B9PE79</accession>
<feature type="transmembrane region" description="Helical" evidence="1">
    <location>
        <begin position="130"/>
        <end position="151"/>
    </location>
</feature>
<feature type="transmembrane region" description="Helical" evidence="1">
    <location>
        <begin position="88"/>
        <end position="110"/>
    </location>
</feature>
<gene>
    <name evidence="3" type="ORF">MFFC18_33590</name>
</gene>
<sequence length="235" mass="26029">MKNETRIVVSATQRVPQLHAIFAIALIAQVAFWHFASPGPFLRTGELNIGSACRSAVASFLCLFLIPWIGAILLGIKPANSELGIGQWRKGLLIVGLGVPIVAVGLFVGSGDPEIQAAYPWPGKWLSDSIGNMLMWFAVYAIYYFAFEYFYRSFLLFRLEKELGLAAAIWIHVLMSVAVHFGKPTPELLASIPAGFAFGLIAWHTKSIWYVFAIHWGIGILNDVFAMHHHGWLDS</sequence>
<reference evidence="3 4" key="1">
    <citation type="submission" date="2019-08" db="EMBL/GenBank/DDBJ databases">
        <title>Deep-cultivation of Planctomycetes and their phenomic and genomic characterization uncovers novel biology.</title>
        <authorList>
            <person name="Wiegand S."/>
            <person name="Jogler M."/>
            <person name="Boedeker C."/>
            <person name="Pinto D."/>
            <person name="Vollmers J."/>
            <person name="Rivas-Marin E."/>
            <person name="Kohn T."/>
            <person name="Peeters S.H."/>
            <person name="Heuer A."/>
            <person name="Rast P."/>
            <person name="Oberbeckmann S."/>
            <person name="Bunk B."/>
            <person name="Jeske O."/>
            <person name="Meyerdierks A."/>
            <person name="Storesund J.E."/>
            <person name="Kallscheuer N."/>
            <person name="Luecker S."/>
            <person name="Lage O.M."/>
            <person name="Pohl T."/>
            <person name="Merkel B.J."/>
            <person name="Hornburger P."/>
            <person name="Mueller R.-W."/>
            <person name="Bruemmer F."/>
            <person name="Labrenz M."/>
            <person name="Spormann A.M."/>
            <person name="Op den Camp H."/>
            <person name="Overmann J."/>
            <person name="Amann R."/>
            <person name="Jetten M.S.M."/>
            <person name="Mascher T."/>
            <person name="Medema M.H."/>
            <person name="Devos D.P."/>
            <person name="Kaster A.-K."/>
            <person name="Ovreas L."/>
            <person name="Rohde M."/>
            <person name="Galperin M.Y."/>
            <person name="Jogler C."/>
        </authorList>
    </citation>
    <scope>NUCLEOTIDE SEQUENCE [LARGE SCALE GENOMIC DNA]</scope>
    <source>
        <strain evidence="3 4">FC18</strain>
    </source>
</reference>
<dbReference type="GO" id="GO:0004175">
    <property type="term" value="F:endopeptidase activity"/>
    <property type="evidence" value="ECO:0007669"/>
    <property type="project" value="UniProtKB-ARBA"/>
</dbReference>
<dbReference type="RefSeq" id="WP_075082053.1">
    <property type="nucleotide sequence ID" value="NZ_CP042912.1"/>
</dbReference>
<dbReference type="EMBL" id="CP042912">
    <property type="protein sequence ID" value="QEG23460.1"/>
    <property type="molecule type" value="Genomic_DNA"/>
</dbReference>
<evidence type="ECO:0000313" key="4">
    <source>
        <dbReference type="Proteomes" id="UP000322214"/>
    </source>
</evidence>
<keyword evidence="1" id="KW-0812">Transmembrane</keyword>
<dbReference type="GO" id="GO:0080120">
    <property type="term" value="P:CAAX-box protein maturation"/>
    <property type="evidence" value="ECO:0007669"/>
    <property type="project" value="UniProtKB-ARBA"/>
</dbReference>
<dbReference type="KEGG" id="mff:MFFC18_33590"/>
<organism evidence="3 4">
    <name type="scientific">Mariniblastus fucicola</name>
    <dbReference type="NCBI Taxonomy" id="980251"/>
    <lineage>
        <taxon>Bacteria</taxon>
        <taxon>Pseudomonadati</taxon>
        <taxon>Planctomycetota</taxon>
        <taxon>Planctomycetia</taxon>
        <taxon>Pirellulales</taxon>
        <taxon>Pirellulaceae</taxon>
        <taxon>Mariniblastus</taxon>
    </lineage>
</organism>
<dbReference type="Proteomes" id="UP000322214">
    <property type="component" value="Chromosome"/>
</dbReference>
<evidence type="ECO:0000256" key="1">
    <source>
        <dbReference type="SAM" id="Phobius"/>
    </source>
</evidence>
<dbReference type="InterPro" id="IPR003675">
    <property type="entry name" value="Rce1/LyrA-like_dom"/>
</dbReference>
<name>A0A5B9PE79_9BACT</name>
<dbReference type="GO" id="GO:0006508">
    <property type="term" value="P:proteolysis"/>
    <property type="evidence" value="ECO:0007669"/>
    <property type="project" value="UniProtKB-KW"/>
</dbReference>
<feature type="transmembrane region" description="Helical" evidence="1">
    <location>
        <begin position="163"/>
        <end position="182"/>
    </location>
</feature>
<dbReference type="STRING" id="980251.GCA_001642875_02715"/>
<dbReference type="Pfam" id="PF02517">
    <property type="entry name" value="Rce1-like"/>
    <property type="match status" value="1"/>
</dbReference>
<feature type="transmembrane region" description="Helical" evidence="1">
    <location>
        <begin position="56"/>
        <end position="76"/>
    </location>
</feature>